<proteinExistence type="predicted"/>
<dbReference type="InterPro" id="IPR009776">
    <property type="entry name" value="Spore_0_M"/>
</dbReference>
<evidence type="ECO:0000313" key="2">
    <source>
        <dbReference type="Proteomes" id="UP001166304"/>
    </source>
</evidence>
<evidence type="ECO:0000313" key="1">
    <source>
        <dbReference type="EMBL" id="MBV0903396.1"/>
    </source>
</evidence>
<organism evidence="1 2">
    <name type="scientific">Haloarcula salina</name>
    <dbReference type="NCBI Taxonomy" id="1429914"/>
    <lineage>
        <taxon>Archaea</taxon>
        <taxon>Methanobacteriati</taxon>
        <taxon>Methanobacteriota</taxon>
        <taxon>Stenosarchaea group</taxon>
        <taxon>Halobacteria</taxon>
        <taxon>Halobacteriales</taxon>
        <taxon>Haloarculaceae</taxon>
        <taxon>Haloarcula</taxon>
    </lineage>
</organism>
<comment type="caution">
    <text evidence="1">The sequence shown here is derived from an EMBL/GenBank/DDBJ whole genome shotgun (WGS) entry which is preliminary data.</text>
</comment>
<dbReference type="PANTHER" id="PTHR40053">
    <property type="entry name" value="SPORULATION-CONTROL PROTEIN SPO0M"/>
    <property type="match status" value="1"/>
</dbReference>
<dbReference type="Proteomes" id="UP001166304">
    <property type="component" value="Unassembled WGS sequence"/>
</dbReference>
<keyword evidence="2" id="KW-1185">Reference proteome</keyword>
<sequence>MKDVLSRIGIGSATVDTVLPSSTVRAGESVDAEVRVEGGSTDQDIDAVYFAIETEYKTDEGFKDAIVEQWQLTEPFTIEADGQRRFETTIDVPRRTPVTTRSTAVEIETGLDISMAVDPEDEDHVEVEPTPRTQAVFDALSDLGFTLRSSSCQATRGSLFGTSASFVQEFEFRPQGGEFAGDVDEVEVVPVFDDDRLTVYVEVDRRGGLLAEVTDTDERHTKLTVEDADAEAVRPRLASAVRDLS</sequence>
<name>A0AA41G330_9EURY</name>
<accession>A0AA41G330</accession>
<protein>
    <submittedName>
        <fullName evidence="1">Sporulation protein</fullName>
    </submittedName>
</protein>
<dbReference type="PANTHER" id="PTHR40053:SF1">
    <property type="entry name" value="SPORULATION-CONTROL PROTEIN SPO0M"/>
    <property type="match status" value="1"/>
</dbReference>
<dbReference type="AlphaFoldDB" id="A0AA41G330"/>
<dbReference type="RefSeq" id="WP_162414212.1">
    <property type="nucleotide sequence ID" value="NZ_JAHQXE010000005.1"/>
</dbReference>
<dbReference type="Pfam" id="PF07070">
    <property type="entry name" value="Spo0M"/>
    <property type="match status" value="1"/>
</dbReference>
<reference evidence="1" key="1">
    <citation type="submission" date="2021-06" db="EMBL/GenBank/DDBJ databases">
        <title>New haloarchaea isolates fom saline soil.</title>
        <authorList>
            <person name="Duran-Viseras A."/>
            <person name="Sanchez-Porro C.S."/>
            <person name="Ventosa A."/>
        </authorList>
    </citation>
    <scope>NUCLEOTIDE SEQUENCE</scope>
    <source>
        <strain evidence="1">JCM 18369</strain>
    </source>
</reference>
<gene>
    <name evidence="1" type="ORF">KTS37_16540</name>
</gene>
<dbReference type="EMBL" id="JAHQXE010000005">
    <property type="protein sequence ID" value="MBV0903396.1"/>
    <property type="molecule type" value="Genomic_DNA"/>
</dbReference>